<dbReference type="SUPFAM" id="SSF56672">
    <property type="entry name" value="DNA/RNA polymerases"/>
    <property type="match status" value="1"/>
</dbReference>
<reference evidence="2" key="1">
    <citation type="submission" date="2023-03" db="EMBL/GenBank/DDBJ databases">
        <title>Chromosome-level genomes of two armyworms, Mythimna separata and Mythimna loreyi, provide insights into the biosynthesis and reception of sex pheromones.</title>
        <authorList>
            <person name="Zhao H."/>
        </authorList>
    </citation>
    <scope>NUCLEOTIDE SEQUENCE</scope>
    <source>
        <strain evidence="2">BeijingLab</strain>
        <tissue evidence="2">Pupa</tissue>
    </source>
</reference>
<dbReference type="Gene3D" id="3.30.70.270">
    <property type="match status" value="1"/>
</dbReference>
<keyword evidence="3" id="KW-1185">Reference proteome</keyword>
<evidence type="ECO:0000259" key="1">
    <source>
        <dbReference type="PROSITE" id="PS50878"/>
    </source>
</evidence>
<dbReference type="EMBL" id="JARGEI010000002">
    <property type="protein sequence ID" value="KAJ8735284.1"/>
    <property type="molecule type" value="Genomic_DNA"/>
</dbReference>
<proteinExistence type="predicted"/>
<feature type="domain" description="Reverse transcriptase" evidence="1">
    <location>
        <begin position="1"/>
        <end position="230"/>
    </location>
</feature>
<evidence type="ECO:0000313" key="3">
    <source>
        <dbReference type="Proteomes" id="UP001231518"/>
    </source>
</evidence>
<dbReference type="InterPro" id="IPR000477">
    <property type="entry name" value="RT_dom"/>
</dbReference>
<dbReference type="PROSITE" id="PS50878">
    <property type="entry name" value="RT_POL"/>
    <property type="match status" value="1"/>
</dbReference>
<dbReference type="InterPro" id="IPR043128">
    <property type="entry name" value="Rev_trsase/Diguanyl_cyclase"/>
</dbReference>
<evidence type="ECO:0000313" key="2">
    <source>
        <dbReference type="EMBL" id="KAJ8735284.1"/>
    </source>
</evidence>
<sequence>MSNIYKVFSKIILHRITSTLDEHQPKEQAGFRSKYSTVDHIHVLRQVLQKYKEYNKSYYLAYVDYNKAFDSLEHEYIWEALQYQGIQEKYIRILKNIYSNSTAQIRLEVTGEEFPIERGVRQGDPISPKLFSAALEMIFKNLDWNKNGLNINGENLNHLRFADDLILFSECPKILEQMLQELSEESIKAGLTMNTTKTKIMTNSSQTYNIIVNMEKIEYVDEYIYLGQLIATTDTMHKEIDRRIANTWKRFWSLSEIMKNKDMPNKDKRKVYNMCILPCLTYGCQTWSLTEKLSNKITVCQNGIERSVLGVKRKDKIKLTKIKNETKFKDVSKVCKTLKWKWTGHMLREKNEKWTKIITEWYPRDGKRSKGRQIKRWEDDIKKVAGPEWIRIARDRDRWKSLEEAFVEGQAVTENRSSATNIFNNVNNVKQ</sequence>
<gene>
    <name evidence="2" type="ORF">PYW07_006904</name>
</gene>
<dbReference type="CDD" id="cd01650">
    <property type="entry name" value="RT_nLTR_like"/>
    <property type="match status" value="1"/>
</dbReference>
<dbReference type="InterPro" id="IPR043502">
    <property type="entry name" value="DNA/RNA_pol_sf"/>
</dbReference>
<dbReference type="GO" id="GO:0071897">
    <property type="term" value="P:DNA biosynthetic process"/>
    <property type="evidence" value="ECO:0007669"/>
    <property type="project" value="UniProtKB-ARBA"/>
</dbReference>
<accession>A0AAD7Z2H1</accession>
<organism evidence="2 3">
    <name type="scientific">Mythimna separata</name>
    <name type="common">Oriental armyworm</name>
    <name type="synonym">Pseudaletia separata</name>
    <dbReference type="NCBI Taxonomy" id="271217"/>
    <lineage>
        <taxon>Eukaryota</taxon>
        <taxon>Metazoa</taxon>
        <taxon>Ecdysozoa</taxon>
        <taxon>Arthropoda</taxon>
        <taxon>Hexapoda</taxon>
        <taxon>Insecta</taxon>
        <taxon>Pterygota</taxon>
        <taxon>Neoptera</taxon>
        <taxon>Endopterygota</taxon>
        <taxon>Lepidoptera</taxon>
        <taxon>Glossata</taxon>
        <taxon>Ditrysia</taxon>
        <taxon>Noctuoidea</taxon>
        <taxon>Noctuidae</taxon>
        <taxon>Noctuinae</taxon>
        <taxon>Hadenini</taxon>
        <taxon>Mythimna</taxon>
    </lineage>
</organism>
<dbReference type="Pfam" id="PF00078">
    <property type="entry name" value="RVT_1"/>
    <property type="match status" value="1"/>
</dbReference>
<dbReference type="PANTHER" id="PTHR47027">
    <property type="entry name" value="REVERSE TRANSCRIPTASE DOMAIN-CONTAINING PROTEIN"/>
    <property type="match status" value="1"/>
</dbReference>
<dbReference type="AlphaFoldDB" id="A0AAD7Z2H1"/>
<comment type="caution">
    <text evidence="2">The sequence shown here is derived from an EMBL/GenBank/DDBJ whole genome shotgun (WGS) entry which is preliminary data.</text>
</comment>
<protein>
    <recommendedName>
        <fullName evidence="1">Reverse transcriptase domain-containing protein</fullName>
    </recommendedName>
</protein>
<dbReference type="Proteomes" id="UP001231518">
    <property type="component" value="Chromosome 2"/>
</dbReference>
<name>A0AAD7Z2H1_MYTSE</name>
<dbReference type="PANTHER" id="PTHR47027:SF20">
    <property type="entry name" value="REVERSE TRANSCRIPTASE-LIKE PROTEIN WITH RNA-DIRECTED DNA POLYMERASE DOMAIN"/>
    <property type="match status" value="1"/>
</dbReference>